<dbReference type="PANTHER" id="PTHR44086">
    <property type="entry name" value="THIOSULFATE SULFURTRANSFERASE RDL2, MITOCHONDRIAL-RELATED"/>
    <property type="match status" value="1"/>
</dbReference>
<keyword evidence="4" id="KW-1185">Reference proteome</keyword>
<accession>A0A4R1HMP6</accession>
<dbReference type="GO" id="GO:0004792">
    <property type="term" value="F:thiosulfate-cyanide sulfurtransferase activity"/>
    <property type="evidence" value="ECO:0007669"/>
    <property type="project" value="TreeGrafter"/>
</dbReference>
<reference evidence="3 4" key="1">
    <citation type="submission" date="2019-03" db="EMBL/GenBank/DDBJ databases">
        <title>Genomic Encyclopedia of Type Strains, Phase IV (KMG-IV): sequencing the most valuable type-strain genomes for metagenomic binning, comparative biology and taxonomic classification.</title>
        <authorList>
            <person name="Goeker M."/>
        </authorList>
    </citation>
    <scope>NUCLEOTIDE SEQUENCE [LARGE SCALE GENOMIC DNA]</scope>
    <source>
        <strain evidence="3 4">DSM 19610</strain>
    </source>
</reference>
<dbReference type="Gene3D" id="3.40.250.10">
    <property type="entry name" value="Rhodanese-like domain"/>
    <property type="match status" value="1"/>
</dbReference>
<protein>
    <submittedName>
        <fullName evidence="3">Rhodanese-related sulfurtransferase</fullName>
    </submittedName>
</protein>
<dbReference type="EMBL" id="SMFX01000001">
    <property type="protein sequence ID" value="TCK18522.1"/>
    <property type="molecule type" value="Genomic_DNA"/>
</dbReference>
<dbReference type="PANTHER" id="PTHR44086:SF10">
    <property type="entry name" value="THIOSULFATE SULFURTRANSFERASE_RHODANESE-LIKE DOMAIN-CONTAINING PROTEIN 3"/>
    <property type="match status" value="1"/>
</dbReference>
<dbReference type="InterPro" id="IPR001763">
    <property type="entry name" value="Rhodanese-like_dom"/>
</dbReference>
<dbReference type="OrthoDB" id="9791096at2"/>
<dbReference type="InterPro" id="IPR036873">
    <property type="entry name" value="Rhodanese-like_dom_sf"/>
</dbReference>
<dbReference type="RefSeq" id="WP_132972414.1">
    <property type="nucleotide sequence ID" value="NZ_SMFX01000001.1"/>
</dbReference>
<keyword evidence="3" id="KW-0808">Transferase</keyword>
<sequence length="153" mass="17655">MKTYEQLVNEALEHVEEIFPWDLAEILEQDQGLMLLDVREPYEFDAMHIQGALNVPRGILETACEYNYEETVPELVTAREREIIVICRSGKRSVLVADVMQQLGYRNVKSLKTGMRGWSDDDQEMVDSDGKPVDEDSAIEYFTPRLRPEQMGQ</sequence>
<dbReference type="AlphaFoldDB" id="A0A4R1HMP6"/>
<dbReference type="CDD" id="cd00158">
    <property type="entry name" value="RHOD"/>
    <property type="match status" value="1"/>
</dbReference>
<dbReference type="SUPFAM" id="SSF52821">
    <property type="entry name" value="Rhodanese/Cell cycle control phosphatase"/>
    <property type="match status" value="1"/>
</dbReference>
<evidence type="ECO:0000256" key="1">
    <source>
        <dbReference type="SAM" id="MobiDB-lite"/>
    </source>
</evidence>
<dbReference type="Pfam" id="PF00581">
    <property type="entry name" value="Rhodanese"/>
    <property type="match status" value="1"/>
</dbReference>
<feature type="domain" description="Rhodanese" evidence="2">
    <location>
        <begin position="29"/>
        <end position="127"/>
    </location>
</feature>
<dbReference type="SMART" id="SM00450">
    <property type="entry name" value="RHOD"/>
    <property type="match status" value="1"/>
</dbReference>
<name>A0A4R1HMP6_9GAMM</name>
<evidence type="ECO:0000313" key="4">
    <source>
        <dbReference type="Proteomes" id="UP000295707"/>
    </source>
</evidence>
<gene>
    <name evidence="3" type="ORF">DFR30_1800</name>
</gene>
<comment type="caution">
    <text evidence="3">The sequence shown here is derived from an EMBL/GenBank/DDBJ whole genome shotgun (WGS) entry which is preliminary data.</text>
</comment>
<dbReference type="Proteomes" id="UP000295707">
    <property type="component" value="Unassembled WGS sequence"/>
</dbReference>
<evidence type="ECO:0000313" key="3">
    <source>
        <dbReference type="EMBL" id="TCK18522.1"/>
    </source>
</evidence>
<feature type="region of interest" description="Disordered" evidence="1">
    <location>
        <begin position="116"/>
        <end position="135"/>
    </location>
</feature>
<organism evidence="3 4">
    <name type="scientific">Thiogranum longum</name>
    <dbReference type="NCBI Taxonomy" id="1537524"/>
    <lineage>
        <taxon>Bacteria</taxon>
        <taxon>Pseudomonadati</taxon>
        <taxon>Pseudomonadota</taxon>
        <taxon>Gammaproteobacteria</taxon>
        <taxon>Chromatiales</taxon>
        <taxon>Ectothiorhodospiraceae</taxon>
        <taxon>Thiogranum</taxon>
    </lineage>
</organism>
<evidence type="ECO:0000259" key="2">
    <source>
        <dbReference type="PROSITE" id="PS50206"/>
    </source>
</evidence>
<proteinExistence type="predicted"/>
<dbReference type="PROSITE" id="PS50206">
    <property type="entry name" value="RHODANESE_3"/>
    <property type="match status" value="1"/>
</dbReference>